<dbReference type="AlphaFoldDB" id="A0A0A9A5S1"/>
<name>A0A0A9A5S1_ARUDO</name>
<evidence type="ECO:0000313" key="1">
    <source>
        <dbReference type="EMBL" id="JAD45273.1"/>
    </source>
</evidence>
<reference evidence="1" key="2">
    <citation type="journal article" date="2015" name="Data Brief">
        <title>Shoot transcriptome of the giant reed, Arundo donax.</title>
        <authorList>
            <person name="Barrero R.A."/>
            <person name="Guerrero F.D."/>
            <person name="Moolhuijzen P."/>
            <person name="Goolsby J.A."/>
            <person name="Tidwell J."/>
            <person name="Bellgard S.E."/>
            <person name="Bellgard M.I."/>
        </authorList>
    </citation>
    <scope>NUCLEOTIDE SEQUENCE</scope>
    <source>
        <tissue evidence="1">Shoot tissue taken approximately 20 cm above the soil surface</tissue>
    </source>
</reference>
<reference evidence="1" key="1">
    <citation type="submission" date="2014-09" db="EMBL/GenBank/DDBJ databases">
        <authorList>
            <person name="Magalhaes I.L.F."/>
            <person name="Oliveira U."/>
            <person name="Santos F.R."/>
            <person name="Vidigal T.H.D.A."/>
            <person name="Brescovit A.D."/>
            <person name="Santos A.J."/>
        </authorList>
    </citation>
    <scope>NUCLEOTIDE SEQUENCE</scope>
    <source>
        <tissue evidence="1">Shoot tissue taken approximately 20 cm above the soil surface</tissue>
    </source>
</reference>
<accession>A0A0A9A5S1</accession>
<sequence length="41" mass="4269">MCPSMAIGGLGIDYGAVPLQVSAFLLRPQGLVLAMFQAFAN</sequence>
<dbReference type="EMBL" id="GBRH01252622">
    <property type="protein sequence ID" value="JAD45273.1"/>
    <property type="molecule type" value="Transcribed_RNA"/>
</dbReference>
<organism evidence="1">
    <name type="scientific">Arundo donax</name>
    <name type="common">Giant reed</name>
    <name type="synonym">Donax arundinaceus</name>
    <dbReference type="NCBI Taxonomy" id="35708"/>
    <lineage>
        <taxon>Eukaryota</taxon>
        <taxon>Viridiplantae</taxon>
        <taxon>Streptophyta</taxon>
        <taxon>Embryophyta</taxon>
        <taxon>Tracheophyta</taxon>
        <taxon>Spermatophyta</taxon>
        <taxon>Magnoliopsida</taxon>
        <taxon>Liliopsida</taxon>
        <taxon>Poales</taxon>
        <taxon>Poaceae</taxon>
        <taxon>PACMAD clade</taxon>
        <taxon>Arundinoideae</taxon>
        <taxon>Arundineae</taxon>
        <taxon>Arundo</taxon>
    </lineage>
</organism>
<proteinExistence type="predicted"/>
<protein>
    <submittedName>
        <fullName evidence="1">Uncharacterized protein</fullName>
    </submittedName>
</protein>